<dbReference type="PROSITE" id="PS50297">
    <property type="entry name" value="ANK_REP_REGION"/>
    <property type="match status" value="6"/>
</dbReference>
<feature type="repeat" description="ANK" evidence="3">
    <location>
        <begin position="676"/>
        <end position="708"/>
    </location>
</feature>
<keyword evidence="6" id="KW-1185">Reference proteome</keyword>
<protein>
    <submittedName>
        <fullName evidence="5">Serine/threonine-protein phosphatase 6 regulatory ankyrin repeat subunit B</fullName>
    </submittedName>
</protein>
<evidence type="ECO:0000259" key="4">
    <source>
        <dbReference type="Pfam" id="PF24883"/>
    </source>
</evidence>
<dbReference type="OrthoDB" id="3557006at2759"/>
<organism evidence="5 6">
    <name type="scientific">Lachnellula subtilissima</name>
    <dbReference type="NCBI Taxonomy" id="602034"/>
    <lineage>
        <taxon>Eukaryota</taxon>
        <taxon>Fungi</taxon>
        <taxon>Dikarya</taxon>
        <taxon>Ascomycota</taxon>
        <taxon>Pezizomycotina</taxon>
        <taxon>Leotiomycetes</taxon>
        <taxon>Helotiales</taxon>
        <taxon>Lachnaceae</taxon>
        <taxon>Lachnellula</taxon>
    </lineage>
</organism>
<dbReference type="PRINTS" id="PR01415">
    <property type="entry name" value="ANKYRIN"/>
</dbReference>
<dbReference type="InterPro" id="IPR051165">
    <property type="entry name" value="Multifunctional_ANK_Repeat"/>
</dbReference>
<feature type="domain" description="Nephrocystin 3-like N-terminal" evidence="4">
    <location>
        <begin position="191"/>
        <end position="355"/>
    </location>
</feature>
<dbReference type="InterPro" id="IPR027417">
    <property type="entry name" value="P-loop_NTPase"/>
</dbReference>
<dbReference type="EMBL" id="QGMJ01000378">
    <property type="protein sequence ID" value="TVY37053.1"/>
    <property type="molecule type" value="Genomic_DNA"/>
</dbReference>
<dbReference type="PANTHER" id="PTHR24123">
    <property type="entry name" value="ANKYRIN REPEAT-CONTAINING"/>
    <property type="match status" value="1"/>
</dbReference>
<keyword evidence="2 3" id="KW-0040">ANK repeat</keyword>
<evidence type="ECO:0000256" key="3">
    <source>
        <dbReference type="PROSITE-ProRule" id="PRU00023"/>
    </source>
</evidence>
<feature type="repeat" description="ANK" evidence="3">
    <location>
        <begin position="1356"/>
        <end position="1388"/>
    </location>
</feature>
<dbReference type="SUPFAM" id="SSF52540">
    <property type="entry name" value="P-loop containing nucleoside triphosphate hydrolases"/>
    <property type="match status" value="1"/>
</dbReference>
<dbReference type="Pfam" id="PF00023">
    <property type="entry name" value="Ank"/>
    <property type="match status" value="1"/>
</dbReference>
<evidence type="ECO:0000256" key="1">
    <source>
        <dbReference type="ARBA" id="ARBA00022737"/>
    </source>
</evidence>
<dbReference type="Gene3D" id="1.25.40.20">
    <property type="entry name" value="Ankyrin repeat-containing domain"/>
    <property type="match status" value="8"/>
</dbReference>
<keyword evidence="1" id="KW-0677">Repeat</keyword>
<feature type="repeat" description="ANK" evidence="3">
    <location>
        <begin position="1792"/>
        <end position="1824"/>
    </location>
</feature>
<dbReference type="Gene3D" id="3.40.50.300">
    <property type="entry name" value="P-loop containing nucleotide triphosphate hydrolases"/>
    <property type="match status" value="1"/>
</dbReference>
<sequence>MADPLSIAASIAGLVTIADTIFTQITTLSGLLHNLALVLGEYEEDTPDANLRLHHINSCRETLLKIRDKIDWKTPLDPSSSRSTLEAALRRLKWPFSGSEMKSLLSEVEMHKSTINAALAGDNLSMTLRALSRQDKMSEDIKDLKTDLETRWAVDTHITLTRQRQEILQFFEKLDPMTYHRTNLNLHHPLTGLWLTEGNTFKTWLHSRNSKLWLSGIPGAGKTVLAACVIEEVMKESSSTRAVAYFYCDYKSVETQKPTNILSSLATQLARQNETAFTPLQKLYEKHHPKDRGTILLQVSDLVKTVSQQSSCFEDVSVVVDGLDECGNDTADIVQSLASLATNSSSNIRALFLSRDEYEIRELLQQQFSVVSIAAHKEDLELYVAAEIASRQRKLGREQLRIRSPELRDHIIQTLVNGADGMFRWAACQLDLLAGLPTDAAKRQALTSLPPTLFKTYERILERISESHFNVQEMVQNTLKWILHSHDIVSAAQICEAVSIKESDTILNKESLYEQEHILLYCSSLIRLSSSGKCFELAHFTVKEFLESLSESSGPLFAPYSQDKDHVYPYLAKTCLAYIKLDVFCGDVIEDHDTWKDQQRQHPFRTHAVCCWYNYAENAWNDESIRAHARELFCLSRTSSFLSWARDYIHLIVKYVPVDLEEVVHFIQMTELICLGRVSPLHMASAIGCVELCKLLLDLNCSINQVSSMGTPVHCALIGALEYSIPVEFDKWLHFGRGFLGGRRAKVLDLLIKRGADISVPYRADNGKEYSCSKLAVDACMGRGVNHPLVKLVEAGGKLHDSAVSALKEEQDNEDGHMKEAVEALVASLNENAQEDRVRSELLTLALQLRSSAAIELVKKKTQAYCHLDLEDLKEAFFRAIQYDQKEVIEELLTDHRLSPIAGFRTYNRTALHLAAETDSTNAIVLLLNLGAEVDARDELGLTPLHYAAAQKSSDEHTISLLIDNGASTTVGDQNGRTVWHIAAENDNAIGLKTLIRVADSRQESHLLPDKNGVIPLFTAAITFHRDAFEILLNQMKDVQYLLNKCPKDLRLVHYAVSMNSKKLLEMLDDKEGEIHQKTDDGRTALHFVPEHVDPAIVQKLIDVGLSPDMVDYDGRTPLHSLIQNEVEIDENVFAMLATDSTIAMSTKTGLTALHFAVSVGPKEHVNYKYRERVFQKLLAKGINVHVRDSNHISCLQMLFSFKTQRPEADEVESSPDFEDFVYSVATSITDIDILNETVTWDACSYRLIGWAILQRNESLTELLLSKGVDTNLKNLYTTDSGLDVNWTPSQMACFRGFTPKLMRGLLEHSQGLHDNTDEGYSLAHLACMKGLQSSCELLEVLSEYGIDFNLRSSKGLQTPLHLAARSGMHDHVRFLLQHGVDSQAKDSYGWQAIHEAVAGEYHGIFKQLMDLDFDWNGSTIDCYISISKTSHTRCNVLHHSAIGNNKDIIQTIIDAAAFGVAGKIEALLSAGADIEAEDPSGCRALHMASRWGKFENAQILLAHGCSLVCDTKGMSPELYALKHGHNNIVDLLRNHERGKVKLDNPSISQHQKKSSTMATQSLSIAIDLDDLLLCKRSVESGADLNKPHASCKCCKPVIIALRDRKFEIASYLVKKGASTTGQVCDTSTYRGFSALHLASGEESEIQLLVFLLKNDLEAGSPSFQSPVTPVHVAAACNNIPGLKILLQHAQINDLTFVYDLIIDHLALEWTWYLSNTTSISSTEGLVNTTAMHIAVKERSIDCIKLLLEYGATVDCLNRFRETPLHSAADLGYLEIVQLLVENGANPNARSMGRIPAMFAAKIGHTKVSKYLVERGTSLTQRDMSGETLFHQAGLSNAHTFSYLLQIGCSPEVENYEGLTAVEIALEYAENNMAKVSLIMNWDLDYECCIRKVPFTWEQDLWPVLKLLFKRLGFARASQMINTPFSETYIRETLLTKASKSGDTRGLDVLIQAGANLELEGCPEGSALNAACHEGRLASVIYLIRAGANIFGIKDGLEFTAVQSAQDFPAIVEWLLVKQHTQQPKLCWETGQTVDGEMASWQGPMLAEVPISGLYSPKSGASSIDRAKELSQLRKELEGKVVHFDACVEKGIFNIKAYLKKYGEDGKVELNKVASLHTNMIAEDEKTVYSGCAIVEGSMRILFGKTQYGTNISQATEPGVLGKAINAAGIAAGTLASALDFDARTSTKNEYDPGASGVPNRLKTIFGLPSLTLVPNFEANYAILQAVPAAAVRDLPRDWQKRMGAHALQYFEGLAKTSEGLGFATDNMM</sequence>
<dbReference type="InterPro" id="IPR002110">
    <property type="entry name" value="Ankyrin_rpt"/>
</dbReference>
<comment type="caution">
    <text evidence="5">The sequence shown here is derived from an EMBL/GenBank/DDBJ whole genome shotgun (WGS) entry which is preliminary data.</text>
</comment>
<reference evidence="5 6" key="1">
    <citation type="submission" date="2018-05" db="EMBL/GenBank/DDBJ databases">
        <title>Genome sequencing and assembly of the regulated plant pathogen Lachnellula willkommii and related sister species for the development of diagnostic species identification markers.</title>
        <authorList>
            <person name="Giroux E."/>
            <person name="Bilodeau G."/>
        </authorList>
    </citation>
    <scope>NUCLEOTIDE SEQUENCE [LARGE SCALE GENOMIC DNA]</scope>
    <source>
        <strain evidence="5 6">CBS 197.66</strain>
    </source>
</reference>
<dbReference type="InterPro" id="IPR036770">
    <property type="entry name" value="Ankyrin_rpt-contain_sf"/>
</dbReference>
<dbReference type="Pfam" id="PF12796">
    <property type="entry name" value="Ank_2"/>
    <property type="match status" value="4"/>
</dbReference>
<accession>A0A8H8U7I5</accession>
<dbReference type="PROSITE" id="PS50088">
    <property type="entry name" value="ANK_REPEAT"/>
    <property type="match status" value="10"/>
</dbReference>
<feature type="repeat" description="ANK" evidence="3">
    <location>
        <begin position="1727"/>
        <end position="1759"/>
    </location>
</feature>
<feature type="repeat" description="ANK" evidence="3">
    <location>
        <begin position="1319"/>
        <end position="1354"/>
    </location>
</feature>
<feature type="repeat" description="ANK" evidence="3">
    <location>
        <begin position="1760"/>
        <end position="1792"/>
    </location>
</feature>
<feature type="repeat" description="ANK" evidence="3">
    <location>
        <begin position="940"/>
        <end position="974"/>
    </location>
</feature>
<dbReference type="Pfam" id="PF24883">
    <property type="entry name" value="NPHP3_N"/>
    <property type="match status" value="1"/>
</dbReference>
<feature type="repeat" description="ANK" evidence="3">
    <location>
        <begin position="1081"/>
        <end position="1113"/>
    </location>
</feature>
<evidence type="ECO:0000313" key="6">
    <source>
        <dbReference type="Proteomes" id="UP000462212"/>
    </source>
</evidence>
<dbReference type="SMART" id="SM00248">
    <property type="entry name" value="ANK"/>
    <property type="match status" value="27"/>
</dbReference>
<feature type="repeat" description="ANK" evidence="3">
    <location>
        <begin position="907"/>
        <end position="939"/>
    </location>
</feature>
<dbReference type="SUPFAM" id="SSF48403">
    <property type="entry name" value="Ankyrin repeat"/>
    <property type="match status" value="6"/>
</dbReference>
<feature type="repeat" description="ANK" evidence="3">
    <location>
        <begin position="1149"/>
        <end position="1190"/>
    </location>
</feature>
<dbReference type="PANTHER" id="PTHR24123:SF141">
    <property type="entry name" value="ANKYRIN 2, ISOFORM U"/>
    <property type="match status" value="1"/>
</dbReference>
<evidence type="ECO:0000313" key="5">
    <source>
        <dbReference type="EMBL" id="TVY37053.1"/>
    </source>
</evidence>
<proteinExistence type="predicted"/>
<evidence type="ECO:0000256" key="2">
    <source>
        <dbReference type="ARBA" id="ARBA00023043"/>
    </source>
</evidence>
<gene>
    <name evidence="5" type="primary">ANKRD44</name>
    <name evidence="5" type="ORF">LSUB1_G005852</name>
</gene>
<dbReference type="InterPro" id="IPR056884">
    <property type="entry name" value="NPHP3-like_N"/>
</dbReference>
<name>A0A8H8U7I5_9HELO</name>
<dbReference type="Proteomes" id="UP000462212">
    <property type="component" value="Unassembled WGS sequence"/>
</dbReference>